<reference evidence="4" key="1">
    <citation type="submission" date="2022-10" db="EMBL/GenBank/DDBJ databases">
        <title>Genome assembly of Pristionchus species.</title>
        <authorList>
            <person name="Yoshida K."/>
            <person name="Sommer R.J."/>
        </authorList>
    </citation>
    <scope>NUCLEOTIDE SEQUENCE [LARGE SCALE GENOMIC DNA]</scope>
    <source>
        <strain evidence="4">RS5460</strain>
    </source>
</reference>
<dbReference type="EMBL" id="BTRK01000002">
    <property type="protein sequence ID" value="GMR38819.1"/>
    <property type="molecule type" value="Genomic_DNA"/>
</dbReference>
<protein>
    <recommendedName>
        <fullName evidence="5">Activin types I and II receptor domain-containing protein</fullName>
    </recommendedName>
</protein>
<gene>
    <name evidence="3" type="ORF">PMAYCL1PPCAC_09014</name>
</gene>
<comment type="caution">
    <text evidence="3">The sequence shown here is derived from an EMBL/GenBank/DDBJ whole genome shotgun (WGS) entry which is preliminary data.</text>
</comment>
<keyword evidence="2" id="KW-0812">Transmembrane</keyword>
<dbReference type="PANTHER" id="PTHR34721">
    <property type="entry name" value="PROTEIN CBG09734"/>
    <property type="match status" value="1"/>
</dbReference>
<sequence length="280" mass="31653">MTEEEREEVRERHRERDRRRREEETKGKGGQRRMDHRERMKAHRNEERERTVTEPIYLGAMDTTCSNCGARFFSVMQMLCILFIALVLVSTSPAVRCYVGNNHIMTKTESTCSTIYDSRDFCITHFIAGGQQTLGCSDNGLCAESNLGCNEWTRLGVTSKFCCCKGDLCNDDPAMSLAPPTTTAVTTTTTTAKPFKCFYSFWNFDKEETVCPYPLSDQYCTKFFRAHGNTLLNCATNGECDDSKLGCISSPFGFTRCCCKGELCNDDPNVMYAKSEGKIH</sequence>
<name>A0AAN4ZG18_9BILA</name>
<keyword evidence="4" id="KW-1185">Reference proteome</keyword>
<evidence type="ECO:0000256" key="1">
    <source>
        <dbReference type="SAM" id="MobiDB-lite"/>
    </source>
</evidence>
<dbReference type="Proteomes" id="UP001328107">
    <property type="component" value="Unassembled WGS sequence"/>
</dbReference>
<proteinExistence type="predicted"/>
<feature type="region of interest" description="Disordered" evidence="1">
    <location>
        <begin position="1"/>
        <end position="50"/>
    </location>
</feature>
<dbReference type="AlphaFoldDB" id="A0AAN4ZG18"/>
<feature type="compositionally biased region" description="Basic and acidic residues" evidence="1">
    <location>
        <begin position="7"/>
        <end position="50"/>
    </location>
</feature>
<accession>A0AAN4ZG18</accession>
<dbReference type="PANTHER" id="PTHR34721:SF3">
    <property type="entry name" value="ACTIVIN_RECP DOMAIN-CONTAINING PROTEIN-RELATED"/>
    <property type="match status" value="1"/>
</dbReference>
<feature type="transmembrane region" description="Helical" evidence="2">
    <location>
        <begin position="70"/>
        <end position="89"/>
    </location>
</feature>
<keyword evidence="2" id="KW-0472">Membrane</keyword>
<evidence type="ECO:0008006" key="5">
    <source>
        <dbReference type="Google" id="ProtNLM"/>
    </source>
</evidence>
<keyword evidence="2" id="KW-1133">Transmembrane helix</keyword>
<evidence type="ECO:0000313" key="4">
    <source>
        <dbReference type="Proteomes" id="UP001328107"/>
    </source>
</evidence>
<organism evidence="3 4">
    <name type="scientific">Pristionchus mayeri</name>
    <dbReference type="NCBI Taxonomy" id="1317129"/>
    <lineage>
        <taxon>Eukaryota</taxon>
        <taxon>Metazoa</taxon>
        <taxon>Ecdysozoa</taxon>
        <taxon>Nematoda</taxon>
        <taxon>Chromadorea</taxon>
        <taxon>Rhabditida</taxon>
        <taxon>Rhabditina</taxon>
        <taxon>Diplogasteromorpha</taxon>
        <taxon>Diplogasteroidea</taxon>
        <taxon>Neodiplogasteridae</taxon>
        <taxon>Pristionchus</taxon>
    </lineage>
</organism>
<evidence type="ECO:0000256" key="2">
    <source>
        <dbReference type="SAM" id="Phobius"/>
    </source>
</evidence>
<dbReference type="InterPro" id="IPR045860">
    <property type="entry name" value="Snake_toxin-like_sf"/>
</dbReference>
<evidence type="ECO:0000313" key="3">
    <source>
        <dbReference type="EMBL" id="GMR38819.1"/>
    </source>
</evidence>
<dbReference type="SUPFAM" id="SSF57302">
    <property type="entry name" value="Snake toxin-like"/>
    <property type="match status" value="1"/>
</dbReference>